<evidence type="ECO:0000259" key="10">
    <source>
        <dbReference type="Pfam" id="PF00535"/>
    </source>
</evidence>
<feature type="domain" description="Glycosyltransferase 2-like" evidence="10">
    <location>
        <begin position="4"/>
        <end position="122"/>
    </location>
</feature>
<proteinExistence type="inferred from homology"/>
<keyword evidence="4" id="KW-0808">Transferase</keyword>
<name>A0A0S6UF28_NEOTH</name>
<evidence type="ECO:0000256" key="3">
    <source>
        <dbReference type="ARBA" id="ARBA00022676"/>
    </source>
</evidence>
<comment type="similarity">
    <text evidence="2">Belongs to the glycosyltransferase 2 family.</text>
</comment>
<evidence type="ECO:0000256" key="4">
    <source>
        <dbReference type="ARBA" id="ARBA00022679"/>
    </source>
</evidence>
<dbReference type="Gene3D" id="3.40.50.10320">
    <property type="entry name" value="LmbE-like"/>
    <property type="match status" value="1"/>
</dbReference>
<dbReference type="InterPro" id="IPR029044">
    <property type="entry name" value="Nucleotide-diphossugar_trans"/>
</dbReference>
<organism evidence="11">
    <name type="scientific">Moorella thermoacetica Y72</name>
    <dbReference type="NCBI Taxonomy" id="1325331"/>
    <lineage>
        <taxon>Bacteria</taxon>
        <taxon>Bacillati</taxon>
        <taxon>Bacillota</taxon>
        <taxon>Clostridia</taxon>
        <taxon>Neomoorellales</taxon>
        <taxon>Neomoorellaceae</taxon>
        <taxon>Neomoorella</taxon>
    </lineage>
</organism>
<dbReference type="AlphaFoldDB" id="A0A0S6UF28"/>
<comment type="cofactor">
    <cofactor evidence="1">
        <name>Mg(2+)</name>
        <dbReference type="ChEBI" id="CHEBI:18420"/>
    </cofactor>
</comment>
<dbReference type="Gene3D" id="3.90.550.10">
    <property type="entry name" value="Spore Coat Polysaccharide Biosynthesis Protein SpsA, Chain A"/>
    <property type="match status" value="1"/>
</dbReference>
<comment type="catalytic activity">
    <reaction evidence="9">
        <text>an NDP-alpha-D-glucose + (2R)-3-phosphoglycerate = (2R)-2-O-(alpha-D-glucopyranosyl)-3-phospho-glycerate + a ribonucleoside 5'-diphosphate + H(+)</text>
        <dbReference type="Rhea" id="RHEA:47244"/>
        <dbReference type="ChEBI" id="CHEBI:15378"/>
        <dbReference type="ChEBI" id="CHEBI:57930"/>
        <dbReference type="ChEBI" id="CHEBI:58272"/>
        <dbReference type="ChEBI" id="CHEBI:62600"/>
        <dbReference type="ChEBI" id="CHEBI:76533"/>
        <dbReference type="EC" id="2.4.1.266"/>
    </reaction>
    <physiologicalReaction direction="left-to-right" evidence="9">
        <dbReference type="Rhea" id="RHEA:47245"/>
    </physiologicalReaction>
</comment>
<dbReference type="SUPFAM" id="SSF53448">
    <property type="entry name" value="Nucleotide-diphospho-sugar transferases"/>
    <property type="match status" value="1"/>
</dbReference>
<evidence type="ECO:0000256" key="8">
    <source>
        <dbReference type="ARBA" id="ARBA00048689"/>
    </source>
</evidence>
<dbReference type="SUPFAM" id="SSF102588">
    <property type="entry name" value="LmbE-like"/>
    <property type="match status" value="1"/>
</dbReference>
<dbReference type="Pfam" id="PF02585">
    <property type="entry name" value="PIG-L"/>
    <property type="match status" value="1"/>
</dbReference>
<dbReference type="EC" id="2.4.1.266" evidence="6"/>
<dbReference type="CDD" id="cd04179">
    <property type="entry name" value="DPM_DPG-synthase_like"/>
    <property type="match status" value="1"/>
</dbReference>
<dbReference type="Pfam" id="PF00535">
    <property type="entry name" value="Glycos_transf_2"/>
    <property type="match status" value="1"/>
</dbReference>
<evidence type="ECO:0000256" key="2">
    <source>
        <dbReference type="ARBA" id="ARBA00006739"/>
    </source>
</evidence>
<sequence>MGVSAVIPAYNEETTVGRIIDTLKQVAAVTEIIVVSDGSEDDTAAVARHHGARVLELAVNSGKGAAMTAGAREAREDILLFLDADLEGLLPDHVQALIEPLLAGRAEMSVGIFSRGRSMTDLAQVVAPHLSGQRAIRKDLFLAIGADRSRFEVEVQLTSEARARNWRVEKVPLVNMTHIMKEEKRGLYRGVVARMGMYKDIAGFFWRLTRKKLKARPVAVLLLLLSLGVTFNYDTQRVASAEAGRMPDLNLPAAGQRLLVVSPHPDDETLGAGGLIAKARARGDTVKVVFMTNGDGFRRGVETTRGILPTSAGDFLTYGERRQQEAITALGNLGVGPADIIFMGYPDGGLAAIWSNYWQEDKPYRSACTRKEAVPYRLAFKPGEPYAAPALLADLEEILREYRPTDIYVTDTNDSHPDHWATGAFTLAAVGELKGEDPTFNPRIYTFVIHTGMWQMLPVFDRDHKPLLPPGYFLARGTPWYKLPLAPAILELKKQAIAAYRTQEMVMPTFLANFERPNEVFSRLPDQEVITTATGMSVDGGVKEWPRDAVIALDPAGDLVTKKVERGGDLKAAYLLQSGRTTYLRLDTWGRVGFPVNYTLSIYLLPASPGAGSQRFTWSWAPGEKQVRWLTRPAGYDPNAIRVASGGDSLEMALPDLIPPGEHYLMFTAVTSIGRLPLDRIPWRLVKIKGSDL</sequence>
<dbReference type="PANTHER" id="PTHR48090">
    <property type="entry name" value="UNDECAPRENYL-PHOSPHATE 4-DEOXY-4-FORMAMIDO-L-ARABINOSE TRANSFERASE-RELATED"/>
    <property type="match status" value="1"/>
</dbReference>
<keyword evidence="3" id="KW-0328">Glycosyltransferase</keyword>
<comment type="catalytic activity">
    <reaction evidence="8">
        <text>(2R)-3-phosphoglycerate + UDP-alpha-D-glucose = (2R)-2-O-(alpha-D-glucopyranosyl)-3-phospho-glycerate + UDP + H(+)</text>
        <dbReference type="Rhea" id="RHEA:31319"/>
        <dbReference type="ChEBI" id="CHEBI:15378"/>
        <dbReference type="ChEBI" id="CHEBI:58223"/>
        <dbReference type="ChEBI" id="CHEBI:58272"/>
        <dbReference type="ChEBI" id="CHEBI:58885"/>
        <dbReference type="ChEBI" id="CHEBI:62600"/>
        <dbReference type="EC" id="2.4.1.266"/>
    </reaction>
    <physiologicalReaction direction="left-to-right" evidence="8">
        <dbReference type="Rhea" id="RHEA:31320"/>
    </physiologicalReaction>
</comment>
<reference evidence="11" key="1">
    <citation type="journal article" date="2014" name="Gene">
        <title>Genome-guided analysis of transformation efficiency and carbon dioxide assimilation by Moorella thermoacetica Y72.</title>
        <authorList>
            <person name="Tsukahara K."/>
            <person name="Kita A."/>
            <person name="Nakashimada Y."/>
            <person name="Hoshino T."/>
            <person name="Murakami K."/>
        </authorList>
    </citation>
    <scope>NUCLEOTIDE SEQUENCE [LARGE SCALE GENOMIC DNA]</scope>
    <source>
        <strain evidence="11">Y72</strain>
    </source>
</reference>
<dbReference type="RefSeq" id="WP_025773853.1">
    <property type="nucleotide sequence ID" value="NZ_DF238840.1"/>
</dbReference>
<evidence type="ECO:0000256" key="1">
    <source>
        <dbReference type="ARBA" id="ARBA00001946"/>
    </source>
</evidence>
<evidence type="ECO:0000313" key="11">
    <source>
        <dbReference type="EMBL" id="GAF26137.1"/>
    </source>
</evidence>
<dbReference type="GO" id="GO:0016757">
    <property type="term" value="F:glycosyltransferase activity"/>
    <property type="evidence" value="ECO:0007669"/>
    <property type="project" value="UniProtKB-KW"/>
</dbReference>
<protein>
    <recommendedName>
        <fullName evidence="7">Glucosyl-3-phosphoglycerate synthase</fullName>
        <ecNumber evidence="6">2.4.1.266</ecNumber>
    </recommendedName>
</protein>
<dbReference type="EMBL" id="DF238840">
    <property type="protein sequence ID" value="GAF26137.1"/>
    <property type="molecule type" value="Genomic_DNA"/>
</dbReference>
<evidence type="ECO:0000256" key="5">
    <source>
        <dbReference type="ARBA" id="ARBA00022842"/>
    </source>
</evidence>
<dbReference type="Proteomes" id="UP000063718">
    <property type="component" value="Unassembled WGS sequence"/>
</dbReference>
<gene>
    <name evidence="11" type="ORF">MTY_1476</name>
</gene>
<keyword evidence="5" id="KW-0460">Magnesium</keyword>
<evidence type="ECO:0000256" key="6">
    <source>
        <dbReference type="ARBA" id="ARBA00039022"/>
    </source>
</evidence>
<dbReference type="InterPro" id="IPR050256">
    <property type="entry name" value="Glycosyltransferase_2"/>
</dbReference>
<dbReference type="InterPro" id="IPR001173">
    <property type="entry name" value="Glyco_trans_2-like"/>
</dbReference>
<evidence type="ECO:0000256" key="7">
    <source>
        <dbReference type="ARBA" id="ARBA00040894"/>
    </source>
</evidence>
<dbReference type="InterPro" id="IPR003737">
    <property type="entry name" value="GlcNAc_PI_deacetylase-related"/>
</dbReference>
<dbReference type="PANTHER" id="PTHR48090:SF10">
    <property type="entry name" value="GLUCOSYL-3-PHOSPHOGLYCERATE SYNTHASE"/>
    <property type="match status" value="1"/>
</dbReference>
<accession>A0A0S6UF28</accession>
<evidence type="ECO:0000256" key="9">
    <source>
        <dbReference type="ARBA" id="ARBA00048997"/>
    </source>
</evidence>
<dbReference type="InterPro" id="IPR024078">
    <property type="entry name" value="LmbE-like_dom_sf"/>
</dbReference>